<dbReference type="SMART" id="SM00882">
    <property type="entry name" value="CoA_trans"/>
    <property type="match status" value="1"/>
</dbReference>
<dbReference type="EC" id="2.8.3.8" evidence="2"/>
<dbReference type="PROSITE" id="PS51257">
    <property type="entry name" value="PROKAR_LIPOPROTEIN"/>
    <property type="match status" value="1"/>
</dbReference>
<sequence>MTKVVSPAEAVSRIPDDAVLTVSSSSSLGCPDLVLKAIGERFENEAHPRNITSLHPIAAGDMYGVRGMDYLAKDGLLTRVLAGSYPSGPSHLEMPEIWRMIVEDRVAAYNVPSGIMFDMHREAAAHRPGVLTQVGMETFVDPQRQGCAMNSRGAAAPIVSRVRFAGDTWLHFPNVVPTVCILRATTADERGNLTYEHEGAYLGGLEQAICVRNNGGLIIAQVERVTATGSLRPHDVHVPGHLVDLVVIDRDQKQTCETRYDPAISGQVMRPWDSFSHAEHGVEKTIARRSAQELRAGMTANLGFGISAMVPRILLEEGHPDAVTWTIEQGAVGGVPLTGFAFGCASNADAFVPSPQQFIYFQGAGFDLSFLSFLEVDIQGNVNVSKLGKKPYLTAGCGGFVDITARARKIVFSGWFEAGAEIEMTEEGIKVAKPGRFTKMVEQVEHVTFSGDRARAQGQDVLYVTERCVIRLTEHGLVATEIMPGIDAQVDIVGASGGRVTVAENAVPMPASLLSKSPMGLTL</sequence>
<keyword evidence="1 2" id="KW-0808">Transferase</keyword>
<dbReference type="RefSeq" id="WP_219499113.1">
    <property type="nucleotide sequence ID" value="NZ_JAHXDN010000001.1"/>
</dbReference>
<reference evidence="3" key="1">
    <citation type="submission" date="2021-07" db="EMBL/GenBank/DDBJ databases">
        <title>Roseobacter insulae sp. nov., isolated from a tidal flat.</title>
        <authorList>
            <person name="Park S."/>
            <person name="Yoon J.-H."/>
        </authorList>
    </citation>
    <scope>NUCLEOTIDE SEQUENCE</scope>
    <source>
        <strain evidence="3">YSTF-M11</strain>
    </source>
</reference>
<dbReference type="GO" id="GO:0008410">
    <property type="term" value="F:CoA-transferase activity"/>
    <property type="evidence" value="ECO:0007669"/>
    <property type="project" value="InterPro"/>
</dbReference>
<evidence type="ECO:0000313" key="4">
    <source>
        <dbReference type="Proteomes" id="UP001138661"/>
    </source>
</evidence>
<comment type="caution">
    <text evidence="3">The sequence shown here is derived from an EMBL/GenBank/DDBJ whole genome shotgun (WGS) entry which is preliminary data.</text>
</comment>
<evidence type="ECO:0000256" key="2">
    <source>
        <dbReference type="PIRNR" id="PIRNR000858"/>
    </source>
</evidence>
<comment type="catalytic activity">
    <reaction evidence="2">
        <text>an acyl-CoA + acetate = a carboxylate + acetyl-CoA</text>
        <dbReference type="Rhea" id="RHEA:13381"/>
        <dbReference type="ChEBI" id="CHEBI:29067"/>
        <dbReference type="ChEBI" id="CHEBI:30089"/>
        <dbReference type="ChEBI" id="CHEBI:57288"/>
        <dbReference type="ChEBI" id="CHEBI:58342"/>
        <dbReference type="EC" id="2.8.3.8"/>
    </reaction>
</comment>
<organism evidence="3 4">
    <name type="scientific">Roseobacter insulae</name>
    <dbReference type="NCBI Taxonomy" id="2859783"/>
    <lineage>
        <taxon>Bacteria</taxon>
        <taxon>Pseudomonadati</taxon>
        <taxon>Pseudomonadota</taxon>
        <taxon>Alphaproteobacteria</taxon>
        <taxon>Rhodobacterales</taxon>
        <taxon>Roseobacteraceae</taxon>
        <taxon>Roseobacter</taxon>
    </lineage>
</organism>
<comment type="function">
    <text evidence="2">CoA transferase having broad substrate specificity for short-chain acyl-CoA thioesters with the activity decreasing when the length of the carboxylic acid chain exceeds four carbons.</text>
</comment>
<gene>
    <name evidence="3" type="ORF">KX928_03760</name>
</gene>
<protein>
    <recommendedName>
        <fullName evidence="2">Acetate CoA-transferase YdiF</fullName>
        <ecNumber evidence="2">2.8.3.8</ecNumber>
    </recommendedName>
</protein>
<proteinExistence type="inferred from homology"/>
<evidence type="ECO:0000313" key="3">
    <source>
        <dbReference type="EMBL" id="MBW4706898.1"/>
    </source>
</evidence>
<evidence type="ECO:0000256" key="1">
    <source>
        <dbReference type="ARBA" id="ARBA00022679"/>
    </source>
</evidence>
<dbReference type="AlphaFoldDB" id="A0A9X1FU23"/>
<dbReference type="EMBL" id="JAHXDN010000001">
    <property type="protein sequence ID" value="MBW4706898.1"/>
    <property type="molecule type" value="Genomic_DNA"/>
</dbReference>
<keyword evidence="4" id="KW-1185">Reference proteome</keyword>
<dbReference type="PANTHER" id="PTHR43293">
    <property type="entry name" value="ACETATE COA-TRANSFERASE YDIF"/>
    <property type="match status" value="1"/>
</dbReference>
<dbReference type="InterPro" id="IPR004165">
    <property type="entry name" value="CoA_trans_fam_I"/>
</dbReference>
<comment type="similarity">
    <text evidence="2">Belongs to the 3-oxoacid CoA-transferase family.</text>
</comment>
<dbReference type="PIRSF" id="PIRSF000858">
    <property type="entry name" value="SCOT-t"/>
    <property type="match status" value="1"/>
</dbReference>
<name>A0A9X1FU23_9RHOB</name>
<accession>A0A9X1FU23</accession>
<dbReference type="InterPro" id="IPR014388">
    <property type="entry name" value="3-oxoacid_CoA-transferase"/>
</dbReference>
<dbReference type="PANTHER" id="PTHR43293:SF1">
    <property type="entry name" value="ACETATE COA-TRANSFERASE YDIF"/>
    <property type="match status" value="1"/>
</dbReference>
<dbReference type="Pfam" id="PF01144">
    <property type="entry name" value="CoA_trans"/>
    <property type="match status" value="1"/>
</dbReference>
<dbReference type="Proteomes" id="UP001138661">
    <property type="component" value="Unassembled WGS sequence"/>
</dbReference>